<sequence>MTEKTMARQTAQNAQDILMADFQTLVADTEKLLEHTATLAGDQADELRGQIHESLLRARETLKLTEESLRERGQAAVIATEDYVQNNPWQSVGIAAGVGFILGLLATRR</sequence>
<evidence type="ECO:0000313" key="11">
    <source>
        <dbReference type="Proteomes" id="UP000277236"/>
    </source>
</evidence>
<accession>A0A3M4LP40</accession>
<proteinExistence type="inferred from homology"/>
<gene>
    <name evidence="10" type="ORF">ALQ04_05063</name>
</gene>
<keyword evidence="6" id="KW-1133">Transmembrane helix</keyword>
<dbReference type="Proteomes" id="UP000277236">
    <property type="component" value="Unassembled WGS sequence"/>
</dbReference>
<dbReference type="AlphaFoldDB" id="A0A3M4LP40"/>
<keyword evidence="5 10" id="KW-0812">Transmembrane</keyword>
<dbReference type="InterPro" id="IPR043604">
    <property type="entry name" value="DUF883_N"/>
</dbReference>
<evidence type="ECO:0000259" key="9">
    <source>
        <dbReference type="Pfam" id="PF19029"/>
    </source>
</evidence>
<keyword evidence="7" id="KW-0472">Membrane</keyword>
<dbReference type="Pfam" id="PF05957">
    <property type="entry name" value="DUF883"/>
    <property type="match status" value="1"/>
</dbReference>
<reference evidence="10 11" key="1">
    <citation type="submission" date="2018-08" db="EMBL/GenBank/DDBJ databases">
        <title>Recombination of ecologically and evolutionarily significant loci maintains genetic cohesion in the Pseudomonas syringae species complex.</title>
        <authorList>
            <person name="Dillon M."/>
            <person name="Thakur S."/>
            <person name="Almeida R.N.D."/>
            <person name="Weir B.S."/>
            <person name="Guttman D.S."/>
        </authorList>
    </citation>
    <scope>NUCLEOTIDE SEQUENCE [LARGE SCALE GENOMIC DNA]</scope>
    <source>
        <strain evidence="10 11">ICMP 3353</strain>
    </source>
</reference>
<evidence type="ECO:0000313" key="10">
    <source>
        <dbReference type="EMBL" id="RMQ43249.1"/>
    </source>
</evidence>
<comment type="caution">
    <text evidence="10">The sequence shown here is derived from an EMBL/GenBank/DDBJ whole genome shotgun (WGS) entry which is preliminary data.</text>
</comment>
<comment type="similarity">
    <text evidence="2">Belongs to the ElaB/YgaM/YqjD family.</text>
</comment>
<dbReference type="GO" id="GO:0043022">
    <property type="term" value="F:ribosome binding"/>
    <property type="evidence" value="ECO:0007669"/>
    <property type="project" value="InterPro"/>
</dbReference>
<evidence type="ECO:0000256" key="1">
    <source>
        <dbReference type="ARBA" id="ARBA00004377"/>
    </source>
</evidence>
<evidence type="ECO:0000259" key="8">
    <source>
        <dbReference type="Pfam" id="PF05957"/>
    </source>
</evidence>
<feature type="domain" description="DUF883" evidence="8">
    <location>
        <begin position="16"/>
        <end position="66"/>
    </location>
</feature>
<evidence type="ECO:0000256" key="5">
    <source>
        <dbReference type="ARBA" id="ARBA00022692"/>
    </source>
</evidence>
<evidence type="ECO:0000256" key="7">
    <source>
        <dbReference type="ARBA" id="ARBA00023136"/>
    </source>
</evidence>
<evidence type="ECO:0000256" key="4">
    <source>
        <dbReference type="ARBA" id="ARBA00022519"/>
    </source>
</evidence>
<evidence type="ECO:0000256" key="2">
    <source>
        <dbReference type="ARBA" id="ARBA00010423"/>
    </source>
</evidence>
<dbReference type="GO" id="GO:0005886">
    <property type="term" value="C:plasma membrane"/>
    <property type="evidence" value="ECO:0007669"/>
    <property type="project" value="UniProtKB-SubCell"/>
</dbReference>
<evidence type="ECO:0000256" key="6">
    <source>
        <dbReference type="ARBA" id="ARBA00022989"/>
    </source>
</evidence>
<comment type="subcellular location">
    <subcellularLocation>
        <location evidence="1">Cell inner membrane</location>
        <topology evidence="1">Single-pass membrane protein</topology>
    </subcellularLocation>
</comment>
<evidence type="ECO:0000256" key="3">
    <source>
        <dbReference type="ARBA" id="ARBA00022475"/>
    </source>
</evidence>
<dbReference type="Pfam" id="PF19029">
    <property type="entry name" value="DUF883_C"/>
    <property type="match status" value="1"/>
</dbReference>
<dbReference type="PANTHER" id="PTHR35893">
    <property type="entry name" value="INNER MEMBRANE PROTEIN-RELATED"/>
    <property type="match status" value="1"/>
</dbReference>
<dbReference type="InterPro" id="IPR043605">
    <property type="entry name" value="DUF883_C"/>
</dbReference>
<protein>
    <submittedName>
        <fullName evidence="10">Transmembrane protein</fullName>
    </submittedName>
</protein>
<feature type="domain" description="DUF883" evidence="9">
    <location>
        <begin position="80"/>
        <end position="109"/>
    </location>
</feature>
<organism evidence="10 11">
    <name type="scientific">Pseudomonas cichorii</name>
    <dbReference type="NCBI Taxonomy" id="36746"/>
    <lineage>
        <taxon>Bacteria</taxon>
        <taxon>Pseudomonadati</taxon>
        <taxon>Pseudomonadota</taxon>
        <taxon>Gammaproteobacteria</taxon>
        <taxon>Pseudomonadales</taxon>
        <taxon>Pseudomonadaceae</taxon>
        <taxon>Pseudomonas</taxon>
    </lineage>
</organism>
<keyword evidence="4" id="KW-0997">Cell inner membrane</keyword>
<dbReference type="EMBL" id="RBRE01000070">
    <property type="protein sequence ID" value="RMQ43249.1"/>
    <property type="molecule type" value="Genomic_DNA"/>
</dbReference>
<dbReference type="InterPro" id="IPR010279">
    <property type="entry name" value="YqjD/ElaB"/>
</dbReference>
<keyword evidence="3" id="KW-1003">Cell membrane</keyword>
<dbReference type="PANTHER" id="PTHR35893:SF3">
    <property type="entry name" value="INNER MEMBRANE PROTEIN"/>
    <property type="match status" value="1"/>
</dbReference>
<name>A0A3M4LP40_PSECI</name>